<name>A0A0K0F2M2_STRVS</name>
<dbReference type="WBParaSite" id="SVE_0305200.1">
    <property type="protein sequence ID" value="SVE_0305200.1"/>
    <property type="gene ID" value="SVE_0305200"/>
</dbReference>
<proteinExistence type="predicted"/>
<accession>A0A0K0F2M2</accession>
<protein>
    <submittedName>
        <fullName evidence="2">Decapping nuclease</fullName>
    </submittedName>
</protein>
<dbReference type="Proteomes" id="UP000035680">
    <property type="component" value="Unassembled WGS sequence"/>
</dbReference>
<evidence type="ECO:0000313" key="2">
    <source>
        <dbReference type="WBParaSite" id="SVE_0305200.1"/>
    </source>
</evidence>
<evidence type="ECO:0000313" key="1">
    <source>
        <dbReference type="Proteomes" id="UP000035680"/>
    </source>
</evidence>
<dbReference type="AlphaFoldDB" id="A0A0K0F2M2"/>
<sequence>MDSIPYNEYFENSDAYYGYSMDYRRDKLNQVIIVLPVETKEFVETDYFDNSDKEPDSKRVKKNHFVVNWELLSMKKVIPISLHKLLCGISRDKFFILKKFIKKAIGIEIFPPTIVLNKLWFEIDDDSDLEYFNFITIKNNNQYIFVDTINDTDHSQFREIIGCYNTNIVDDLTSRYEHLVYTNKINTNQRVVDICITGDNCIYTKETLRKVASLIANQINNLKDLTVKPSKDHDKYTVKIRWFMISDFNFVHYVMGSKVNFNKNPCSYCTNFKGFNNIDKHMSLYWKTLDGEKIIRTLQAFQRIFSNIPLGELTKQNLDDYEWIINSIYNIQLLCLADELSDSQHT</sequence>
<reference evidence="2" key="2">
    <citation type="submission" date="2015-08" db="UniProtKB">
        <authorList>
            <consortium name="WormBaseParasite"/>
        </authorList>
    </citation>
    <scope>IDENTIFICATION</scope>
</reference>
<keyword evidence="1" id="KW-1185">Reference proteome</keyword>
<reference evidence="1" key="1">
    <citation type="submission" date="2014-07" db="EMBL/GenBank/DDBJ databases">
        <authorList>
            <person name="Martin A.A"/>
            <person name="De Silva N."/>
        </authorList>
    </citation>
    <scope>NUCLEOTIDE SEQUENCE</scope>
</reference>
<organism evidence="1 2">
    <name type="scientific">Strongyloides venezuelensis</name>
    <name type="common">Threadworm</name>
    <dbReference type="NCBI Taxonomy" id="75913"/>
    <lineage>
        <taxon>Eukaryota</taxon>
        <taxon>Metazoa</taxon>
        <taxon>Ecdysozoa</taxon>
        <taxon>Nematoda</taxon>
        <taxon>Chromadorea</taxon>
        <taxon>Rhabditida</taxon>
        <taxon>Tylenchina</taxon>
        <taxon>Panagrolaimomorpha</taxon>
        <taxon>Strongyloidoidea</taxon>
        <taxon>Strongyloididae</taxon>
        <taxon>Strongyloides</taxon>
    </lineage>
</organism>